<dbReference type="GO" id="GO:0003677">
    <property type="term" value="F:DNA binding"/>
    <property type="evidence" value="ECO:0007669"/>
    <property type="project" value="InterPro"/>
</dbReference>
<dbReference type="InterPro" id="IPR025202">
    <property type="entry name" value="PLD-like_dom"/>
</dbReference>
<accession>A0A0F4LJ68</accession>
<dbReference type="GO" id="GO:0016787">
    <property type="term" value="F:hydrolase activity"/>
    <property type="evidence" value="ECO:0007669"/>
    <property type="project" value="InterPro"/>
</dbReference>
<dbReference type="STRING" id="1218507.JF74_01190"/>
<dbReference type="CDD" id="cd18799">
    <property type="entry name" value="SF2_C_EcoAI-like"/>
    <property type="match status" value="1"/>
</dbReference>
<protein>
    <submittedName>
        <fullName evidence="4">DNA/RNA helicase, DEAD/DEAH box family</fullName>
    </submittedName>
</protein>
<dbReference type="EMBL" id="JXLI01000003">
    <property type="protein sequence ID" value="KJY58615.1"/>
    <property type="molecule type" value="Genomic_DNA"/>
</dbReference>
<dbReference type="RefSeq" id="WP_046324089.1">
    <property type="nucleotide sequence ID" value="NZ_JBHTMT010000009.1"/>
</dbReference>
<dbReference type="GO" id="GO:0005524">
    <property type="term" value="F:ATP binding"/>
    <property type="evidence" value="ECO:0007669"/>
    <property type="project" value="InterPro"/>
</dbReference>
<dbReference type="OrthoDB" id="9802848at2"/>
<evidence type="ECO:0000259" key="1">
    <source>
        <dbReference type="PROSITE" id="PS50035"/>
    </source>
</evidence>
<keyword evidence="4" id="KW-0347">Helicase</keyword>
<dbReference type="Pfam" id="PF04851">
    <property type="entry name" value="ResIII"/>
    <property type="match status" value="1"/>
</dbReference>
<dbReference type="Pfam" id="PF13091">
    <property type="entry name" value="PLDc_2"/>
    <property type="match status" value="1"/>
</dbReference>
<evidence type="ECO:0000259" key="3">
    <source>
        <dbReference type="PROSITE" id="PS51194"/>
    </source>
</evidence>
<dbReference type="Pfam" id="PF11907">
    <property type="entry name" value="DUF3427"/>
    <property type="match status" value="1"/>
</dbReference>
<evidence type="ECO:0000313" key="4">
    <source>
        <dbReference type="EMBL" id="KJY58615.1"/>
    </source>
</evidence>
<dbReference type="PROSITE" id="PS51194">
    <property type="entry name" value="HELICASE_CTER"/>
    <property type="match status" value="1"/>
</dbReference>
<reference evidence="4 5" key="1">
    <citation type="submission" date="2015-01" db="EMBL/GenBank/DDBJ databases">
        <title>Comparative genomics of the lactic acid bacteria isolated from the honey bee gut.</title>
        <authorList>
            <person name="Ellegaard K.M."/>
            <person name="Tamarit D."/>
            <person name="Javelind E."/>
            <person name="Olofsson T."/>
            <person name="Andersson S.G."/>
            <person name="Vasquez A."/>
        </authorList>
    </citation>
    <scope>NUCLEOTIDE SEQUENCE [LARGE SCALE GENOMIC DNA]</scope>
    <source>
        <strain evidence="4 5">Hma8</strain>
    </source>
</reference>
<feature type="domain" description="Helicase ATP-binding" evidence="2">
    <location>
        <begin position="222"/>
        <end position="374"/>
    </location>
</feature>
<feature type="domain" description="Helicase C-terminal" evidence="3">
    <location>
        <begin position="425"/>
        <end position="573"/>
    </location>
</feature>
<dbReference type="InterPro" id="IPR006935">
    <property type="entry name" value="Helicase/UvrB_N"/>
</dbReference>
<proteinExistence type="predicted"/>
<dbReference type="Pfam" id="PF00271">
    <property type="entry name" value="Helicase_C"/>
    <property type="match status" value="1"/>
</dbReference>
<dbReference type="InterPro" id="IPR014001">
    <property type="entry name" value="Helicase_ATP-bd"/>
</dbReference>
<dbReference type="PROSITE" id="PS51192">
    <property type="entry name" value="HELICASE_ATP_BIND_1"/>
    <property type="match status" value="1"/>
</dbReference>
<dbReference type="Gene3D" id="3.40.50.300">
    <property type="entry name" value="P-loop containing nucleotide triphosphate hydrolases"/>
    <property type="match status" value="2"/>
</dbReference>
<keyword evidence="4" id="KW-0067">ATP-binding</keyword>
<dbReference type="InterPro" id="IPR001650">
    <property type="entry name" value="Helicase_C-like"/>
</dbReference>
<feature type="domain" description="PLD phosphodiesterase" evidence="1">
    <location>
        <begin position="116"/>
        <end position="141"/>
    </location>
</feature>
<dbReference type="Gene3D" id="3.30.870.10">
    <property type="entry name" value="Endonuclease Chain A"/>
    <property type="match status" value="1"/>
</dbReference>
<dbReference type="CDD" id="cd18032">
    <property type="entry name" value="DEXHc_RE_I_III_res"/>
    <property type="match status" value="1"/>
</dbReference>
<dbReference type="SUPFAM" id="SSF56024">
    <property type="entry name" value="Phospholipase D/nuclease"/>
    <property type="match status" value="1"/>
</dbReference>
<dbReference type="GO" id="GO:0006793">
    <property type="term" value="P:phosphorus metabolic process"/>
    <property type="evidence" value="ECO:0007669"/>
    <property type="project" value="UniProtKB-ARBA"/>
</dbReference>
<dbReference type="InterPro" id="IPR058403">
    <property type="entry name" value="DUF8090"/>
</dbReference>
<dbReference type="GO" id="GO:0004386">
    <property type="term" value="F:helicase activity"/>
    <property type="evidence" value="ECO:0007669"/>
    <property type="project" value="UniProtKB-KW"/>
</dbReference>
<dbReference type="CDD" id="cd09204">
    <property type="entry name" value="PLDc_N_DEXD_b2"/>
    <property type="match status" value="1"/>
</dbReference>
<dbReference type="PROSITE" id="PS50035">
    <property type="entry name" value="PLD"/>
    <property type="match status" value="1"/>
</dbReference>
<dbReference type="HOGENOM" id="CLU_005588_1_0_9"/>
<name>A0A0F4LJ68_9LACO</name>
<evidence type="ECO:0000313" key="5">
    <source>
        <dbReference type="Proteomes" id="UP000033531"/>
    </source>
</evidence>
<dbReference type="InterPro" id="IPR021835">
    <property type="entry name" value="DUF3427"/>
</dbReference>
<dbReference type="AlphaFoldDB" id="A0A0F4LJ68"/>
<dbReference type="SUPFAM" id="SSF52540">
    <property type="entry name" value="P-loop containing nucleoside triphosphate hydrolases"/>
    <property type="match status" value="1"/>
</dbReference>
<dbReference type="InterPro" id="IPR050742">
    <property type="entry name" value="Helicase_Restrict-Modif_Enz"/>
</dbReference>
<organism evidence="4 5">
    <name type="scientific">Lactobacillus melliventris</name>
    <dbReference type="NCBI Taxonomy" id="1218507"/>
    <lineage>
        <taxon>Bacteria</taxon>
        <taxon>Bacillati</taxon>
        <taxon>Bacillota</taxon>
        <taxon>Bacilli</taxon>
        <taxon>Lactobacillales</taxon>
        <taxon>Lactobacillaceae</taxon>
        <taxon>Lactobacillus</taxon>
    </lineage>
</organism>
<gene>
    <name evidence="4" type="ORF">JF74_01190</name>
</gene>
<dbReference type="PANTHER" id="PTHR47396">
    <property type="entry name" value="TYPE I RESTRICTION ENZYME ECOKI R PROTEIN"/>
    <property type="match status" value="1"/>
</dbReference>
<evidence type="ECO:0000259" key="2">
    <source>
        <dbReference type="PROSITE" id="PS51192"/>
    </source>
</evidence>
<dbReference type="SMART" id="SM00490">
    <property type="entry name" value="HELICc"/>
    <property type="match status" value="1"/>
</dbReference>
<comment type="caution">
    <text evidence="4">The sequence shown here is derived from an EMBL/GenBank/DDBJ whole genome shotgun (WGS) entry which is preliminary data.</text>
</comment>
<dbReference type="Proteomes" id="UP000033531">
    <property type="component" value="Unassembled WGS sequence"/>
</dbReference>
<dbReference type="InterPro" id="IPR027417">
    <property type="entry name" value="P-loop_NTPase"/>
</dbReference>
<dbReference type="PANTHER" id="PTHR47396:SF1">
    <property type="entry name" value="ATP-DEPENDENT HELICASE IRC3-RELATED"/>
    <property type="match status" value="1"/>
</dbReference>
<dbReference type="Pfam" id="PF26350">
    <property type="entry name" value="DUF8090"/>
    <property type="match status" value="1"/>
</dbReference>
<keyword evidence="4" id="KW-0547">Nucleotide-binding</keyword>
<sequence>MNEPLQDAILNGLYDPSYPGHEVLGPKLLQNNKQENIWLTLRQELLSCNTFTWAVAFVTQDMLVPFKVVMADLAKRNVTGTLITGDYLGFNNPKVFRELMKISNLTVKITPQAGFHAKGYLFDHDDWQTLVIGSANFTRAALLSNYEWALKISSKNNATLTTQIAKQLHELKKTSMPLSASWIREYEQNWVKPQVQSQIHINEIAKIVPNKMQQEALHELKGLVADGQKRGLVVSATGTGKTYLGAFAVKDFKPHKFLYVVHREQIAKKALKSFYQVIGGKLADYGLLTGHKHQLERKYVFATVQTLSQPDILASLSATAFDYILIDEAHRAAAPSYQRIFAKFKPQFWLGMTATPERMDDQDVYRLFDYNLAYEIRLREALEEKMLAPFHYVGVADYEAAGASIDETANLRRLLAPERVDYVLKQLDYYGYCGSQAKGLVFCSRQEEARELAQAFSERKHPAVALTNEDSEKRRLQVVRQLEQGKIDYIITVDLFNEGVDIPALNQIIMLRNTQSSIVFIQQLGRGLRKYPGKDYVTVIDFIGNYKNNYLIPIALNQDDSRSQDRAREESVLPSFIDVSTINFSQIASAKILASLDKIKLDSIKELRQSYQELAEKIGRPPLLFDFYHYGSTSPMVFANNHSLGHYGEFLVKMGEPVKLNGYESAVLSFVTKELLNGKRPHELLLLKLLLEKEQVSQEEFEKKLYDYGAYVNEKVLTSVEDILSLSFFDIKQGKTTKKEQYGGQPLVVKADLLDYALAPQLTQSLQQNNTFKKLFVDVIKTGLAMNQKYDNQKQFTLYEQYDRKDACRLLNWPLDVSAPMYGYRVDEHETPIFITYQKDSKKKRNALYHNTLEDGRCLRWYTRSPRHLESDEVQRLLNTPQMKLLLFVKKSDAIGKQFYYLGQVDIQKDTVKEELLGPKKKVAVGMNLLLEKPLSTKMYELLFDE</sequence>
<keyword evidence="4" id="KW-0378">Hydrolase</keyword>
<dbReference type="SMART" id="SM00487">
    <property type="entry name" value="DEXDc"/>
    <property type="match status" value="1"/>
</dbReference>
<dbReference type="GO" id="GO:0005829">
    <property type="term" value="C:cytosol"/>
    <property type="evidence" value="ECO:0007669"/>
    <property type="project" value="TreeGrafter"/>
</dbReference>
<dbReference type="InterPro" id="IPR001736">
    <property type="entry name" value="PLipase_D/transphosphatidylase"/>
</dbReference>
<dbReference type="PATRIC" id="fig|1218507.3.peg.275"/>